<dbReference type="Proteomes" id="UP000076842">
    <property type="component" value="Unassembled WGS sequence"/>
</dbReference>
<dbReference type="InParanoid" id="A0A165BZ70"/>
<dbReference type="AlphaFoldDB" id="A0A165BZ70"/>
<sequence length="215" mass="24385">MQAYAEVSQHFRGIQCYRCPKIIGPNDDWRSFIPIDPVTGKECPTVNACLACYEVYVGRNKTQIRPAEPLPKMHLPSVEEFAQPNIEELRAETAHAQRTRYHEGKSPVCAIGLRIQNMDIPVPPQPTFPLGHRSMAHPSQEEPFVAPMLVMGSQHPVPLARGYNANHANYPQNRRAVHNLAFDMSREEEITINASVKHYIPRKSEPLLLFMIARV</sequence>
<evidence type="ECO:0000313" key="1">
    <source>
        <dbReference type="EMBL" id="KZT49990.1"/>
    </source>
</evidence>
<proteinExistence type="predicted"/>
<evidence type="ECO:0000313" key="2">
    <source>
        <dbReference type="Proteomes" id="UP000076842"/>
    </source>
</evidence>
<reference evidence="1 2" key="1">
    <citation type="journal article" date="2016" name="Mol. Biol. Evol.">
        <title>Comparative Genomics of Early-Diverging Mushroom-Forming Fungi Provides Insights into the Origins of Lignocellulose Decay Capabilities.</title>
        <authorList>
            <person name="Nagy L.G."/>
            <person name="Riley R."/>
            <person name="Tritt A."/>
            <person name="Adam C."/>
            <person name="Daum C."/>
            <person name="Floudas D."/>
            <person name="Sun H."/>
            <person name="Yadav J.S."/>
            <person name="Pangilinan J."/>
            <person name="Larsson K.H."/>
            <person name="Matsuura K."/>
            <person name="Barry K."/>
            <person name="Labutti K."/>
            <person name="Kuo R."/>
            <person name="Ohm R.A."/>
            <person name="Bhattacharya S.S."/>
            <person name="Shirouzu T."/>
            <person name="Yoshinaga Y."/>
            <person name="Martin F.M."/>
            <person name="Grigoriev I.V."/>
            <person name="Hibbett D.S."/>
        </authorList>
    </citation>
    <scope>NUCLEOTIDE SEQUENCE [LARGE SCALE GENOMIC DNA]</scope>
    <source>
        <strain evidence="1 2">HHB12733</strain>
    </source>
</reference>
<protein>
    <submittedName>
        <fullName evidence="1">Uncharacterized protein</fullName>
    </submittedName>
</protein>
<accession>A0A165BZ70</accession>
<dbReference type="EMBL" id="KV424298">
    <property type="protein sequence ID" value="KZT49990.1"/>
    <property type="molecule type" value="Genomic_DNA"/>
</dbReference>
<keyword evidence="2" id="KW-1185">Reference proteome</keyword>
<name>A0A165BZ70_9BASI</name>
<organism evidence="1 2">
    <name type="scientific">Calocera cornea HHB12733</name>
    <dbReference type="NCBI Taxonomy" id="1353952"/>
    <lineage>
        <taxon>Eukaryota</taxon>
        <taxon>Fungi</taxon>
        <taxon>Dikarya</taxon>
        <taxon>Basidiomycota</taxon>
        <taxon>Agaricomycotina</taxon>
        <taxon>Dacrymycetes</taxon>
        <taxon>Dacrymycetales</taxon>
        <taxon>Dacrymycetaceae</taxon>
        <taxon>Calocera</taxon>
    </lineage>
</organism>
<gene>
    <name evidence="1" type="ORF">CALCODRAFT_513568</name>
</gene>